<dbReference type="Pfam" id="PF02536">
    <property type="entry name" value="mTERF"/>
    <property type="match status" value="1"/>
</dbReference>
<keyword evidence="4" id="KW-0472">Membrane</keyword>
<evidence type="ECO:0000259" key="5">
    <source>
        <dbReference type="PROSITE" id="PS50275"/>
    </source>
</evidence>
<dbReference type="PANTHER" id="PTHR45662:SF2">
    <property type="entry name" value="PHOSPHATIDYLINOSITOL-3-PHOSPHATASE SAC1"/>
    <property type="match status" value="1"/>
</dbReference>
<evidence type="ECO:0000256" key="1">
    <source>
        <dbReference type="ARBA" id="ARBA00007692"/>
    </source>
</evidence>
<evidence type="ECO:0000256" key="3">
    <source>
        <dbReference type="ARBA" id="ARBA00022946"/>
    </source>
</evidence>
<dbReference type="GO" id="GO:0005783">
    <property type="term" value="C:endoplasmic reticulum"/>
    <property type="evidence" value="ECO:0007669"/>
    <property type="project" value="TreeGrafter"/>
</dbReference>
<organism evidence="6 7">
    <name type="scientific">Vigna mungo</name>
    <name type="common">Black gram</name>
    <name type="synonym">Phaseolus mungo</name>
    <dbReference type="NCBI Taxonomy" id="3915"/>
    <lineage>
        <taxon>Eukaryota</taxon>
        <taxon>Viridiplantae</taxon>
        <taxon>Streptophyta</taxon>
        <taxon>Embryophyta</taxon>
        <taxon>Tracheophyta</taxon>
        <taxon>Spermatophyta</taxon>
        <taxon>Magnoliopsida</taxon>
        <taxon>eudicotyledons</taxon>
        <taxon>Gunneridae</taxon>
        <taxon>Pentapetalae</taxon>
        <taxon>rosids</taxon>
        <taxon>fabids</taxon>
        <taxon>Fabales</taxon>
        <taxon>Fabaceae</taxon>
        <taxon>Papilionoideae</taxon>
        <taxon>50 kb inversion clade</taxon>
        <taxon>NPAAA clade</taxon>
        <taxon>indigoferoid/millettioid clade</taxon>
        <taxon>Phaseoleae</taxon>
        <taxon>Vigna</taxon>
    </lineage>
</organism>
<dbReference type="GO" id="GO:0043812">
    <property type="term" value="F:phosphatidylinositol-4-phosphate phosphatase activity"/>
    <property type="evidence" value="ECO:0007669"/>
    <property type="project" value="TreeGrafter"/>
</dbReference>
<dbReference type="Gene3D" id="1.25.70.10">
    <property type="entry name" value="Transcription termination factor 3, mitochondrial"/>
    <property type="match status" value="1"/>
</dbReference>
<feature type="domain" description="SAC" evidence="5">
    <location>
        <begin position="284"/>
        <end position="690"/>
    </location>
</feature>
<keyword evidence="3" id="KW-0809">Transit peptide</keyword>
<dbReference type="InterPro" id="IPR003690">
    <property type="entry name" value="MTERF"/>
</dbReference>
<dbReference type="PANTHER" id="PTHR45662">
    <property type="entry name" value="PHOSPHATIDYLINOSITIDE PHOSPHATASE SAC1"/>
    <property type="match status" value="1"/>
</dbReference>
<feature type="transmembrane region" description="Helical" evidence="4">
    <location>
        <begin position="759"/>
        <end position="779"/>
    </location>
</feature>
<dbReference type="InterPro" id="IPR038538">
    <property type="entry name" value="MTERF_sf"/>
</dbReference>
<evidence type="ECO:0000256" key="4">
    <source>
        <dbReference type="SAM" id="Phobius"/>
    </source>
</evidence>
<dbReference type="Pfam" id="PF02383">
    <property type="entry name" value="Syja_N"/>
    <property type="match status" value="2"/>
</dbReference>
<dbReference type="InterPro" id="IPR002013">
    <property type="entry name" value="SAC_dom"/>
</dbReference>
<dbReference type="PROSITE" id="PS50275">
    <property type="entry name" value="SAC"/>
    <property type="match status" value="1"/>
</dbReference>
<dbReference type="GO" id="GO:0006353">
    <property type="term" value="P:DNA-templated transcription termination"/>
    <property type="evidence" value="ECO:0007669"/>
    <property type="project" value="UniProtKB-KW"/>
</dbReference>
<protein>
    <recommendedName>
        <fullName evidence="5">SAC domain-containing protein</fullName>
    </recommendedName>
</protein>
<comment type="similarity">
    <text evidence="1">Belongs to the mTERF family.</text>
</comment>
<accession>A0AAQ3PDL0</accession>
<dbReference type="Proteomes" id="UP001374535">
    <property type="component" value="Chromosome 1"/>
</dbReference>
<evidence type="ECO:0000313" key="6">
    <source>
        <dbReference type="EMBL" id="WVZ26488.1"/>
    </source>
</evidence>
<proteinExistence type="inferred from homology"/>
<dbReference type="GO" id="GO:0003676">
    <property type="term" value="F:nucleic acid binding"/>
    <property type="evidence" value="ECO:0007669"/>
    <property type="project" value="InterPro"/>
</dbReference>
<evidence type="ECO:0000313" key="7">
    <source>
        <dbReference type="Proteomes" id="UP001374535"/>
    </source>
</evidence>
<sequence>MFHSQRFKLVLLYRKSLSRTPLQTRQPNNPLPSILSLKHFSNASQQHSFMVSYLVNDRGFSPKTVLKASKFIQLETSEKPDSVIAFFRDNGFSNTQINSIVGRAPKVLTCDPHKRVFPKFEFLLSKGASCSDIVGMLGTLFFRIAGVEMSMMMEKAESGQKLYTRMRLWEFPHQYVIEPTDGSSSGSYLSVSRKDGSIKLIDEISESSTLRVPKIFTIYGVAGMLRLLEGSYLLAITGRECVGSYLGHPIFKVSSLKVFPCDCSQRNIPSEQQKKTEIDFSGILRVAEKTTGLFFSYDANLTLSTQRLNDLGDESRSLPLWRQAEPRFLWNNYLLEVLIENKLDPYLLPIVQGSILFPSLYMIILNKSLGFHHFESAIGKDIIEITLIARRCTRRNVMNDEVQIHVILPKCEFDDRNMYVFFPIFHESKLDQEHDQALNSIMTIEAMQEEIALAFPKPGTRMWRRGADPDGYVANFVETEQIMKINGYTGSIVQVRGSIPLPWQQIVDLTYKPKYELLNHEEAPRVLERHFLDLRKKYGSVLAIDLVNEHGGEGRLCEKYGKTMQHVSGNDVRYLHFDFHHVCGHIHFDRLSILYDQISDFIERNGYLLLNEKGEKMKEQLGVVRTNCIDCLDRTNVTQSMIGRNMLEFQLRRIGIFGAEETISSHPNLDDSYKILWANHGDDISTQYTGTPALKGDFVRFGHRTMQGIVNDGVNALMRYYLNNFCDGTKQDAIDLLQGHFIVSANREHSPSQNQGIEAIASFPLALGLVLTGFFFTLMSLTQVRYDFKHLFFSLVWASISVGIAAFVKANGRVFCNRPRLHKPRC</sequence>
<dbReference type="EMBL" id="CP144700">
    <property type="protein sequence ID" value="WVZ26488.1"/>
    <property type="molecule type" value="Genomic_DNA"/>
</dbReference>
<dbReference type="AlphaFoldDB" id="A0AAQ3PDL0"/>
<feature type="transmembrane region" description="Helical" evidence="4">
    <location>
        <begin position="791"/>
        <end position="808"/>
    </location>
</feature>
<keyword evidence="4" id="KW-1133">Transmembrane helix</keyword>
<keyword evidence="2" id="KW-0805">Transcription regulation</keyword>
<keyword evidence="4" id="KW-0812">Transmembrane</keyword>
<name>A0AAQ3PDL0_VIGMU</name>
<keyword evidence="7" id="KW-1185">Reference proteome</keyword>
<keyword evidence="2" id="KW-0804">Transcription</keyword>
<reference evidence="6 7" key="1">
    <citation type="journal article" date="2023" name="Life. Sci Alliance">
        <title>Evolutionary insights into 3D genome organization and epigenetic landscape of Vigna mungo.</title>
        <authorList>
            <person name="Junaid A."/>
            <person name="Singh B."/>
            <person name="Bhatia S."/>
        </authorList>
    </citation>
    <scope>NUCLEOTIDE SEQUENCE [LARGE SCALE GENOMIC DNA]</scope>
    <source>
        <strain evidence="6">Urdbean</strain>
    </source>
</reference>
<keyword evidence="2" id="KW-0806">Transcription termination</keyword>
<dbReference type="GO" id="GO:0046856">
    <property type="term" value="P:phosphatidylinositol dephosphorylation"/>
    <property type="evidence" value="ECO:0007669"/>
    <property type="project" value="TreeGrafter"/>
</dbReference>
<gene>
    <name evidence="6" type="ORF">V8G54_005032</name>
</gene>
<evidence type="ECO:0000256" key="2">
    <source>
        <dbReference type="ARBA" id="ARBA00022472"/>
    </source>
</evidence>